<evidence type="ECO:0000256" key="10">
    <source>
        <dbReference type="ARBA" id="ARBA00023004"/>
    </source>
</evidence>
<sequence>MSAPLETKTTNVMSLDKKRRNRVQGGWAPPTNIRSDRDKPKPEKLPNWFGKNVDQPVEKKFVYEDNTQELREKPPERVISKPGVYDLSLGPSGLSRIRFFPNFIEPAEADWMFNAMHNELHWQQRSDVKNGISYLQPRLTAWYGDLPYSYSGVTHMPNKEWPDVLRIIKERLEEATGNQFNSLLANLYRDGHDHVPWHSDDEKSLGPEPTIASLSFGDTRNFEMRKKPPSEENGDYMYMEHVRIPLSSGSLLIMEGCTQADWQHQVPKEYHDRSARINLTFRVIYPE</sequence>
<keyword evidence="4" id="KW-0963">Cytoplasm</keyword>
<dbReference type="SUPFAM" id="SSF51197">
    <property type="entry name" value="Clavaminate synthase-like"/>
    <property type="match status" value="1"/>
</dbReference>
<keyword evidence="11" id="KW-0558">Oxidation</keyword>
<evidence type="ECO:0000256" key="19">
    <source>
        <dbReference type="ARBA" id="ARBA00053025"/>
    </source>
</evidence>
<dbReference type="Pfam" id="PF13532">
    <property type="entry name" value="2OG-FeII_Oxy_2"/>
    <property type="match status" value="1"/>
</dbReference>
<dbReference type="InterPro" id="IPR005123">
    <property type="entry name" value="Oxoglu/Fe-dep_dioxygenase_dom"/>
</dbReference>
<evidence type="ECO:0000256" key="23">
    <source>
        <dbReference type="ARBA" id="ARBA00066725"/>
    </source>
</evidence>
<evidence type="ECO:0000259" key="27">
    <source>
        <dbReference type="PROSITE" id="PS51471"/>
    </source>
</evidence>
<protein>
    <recommendedName>
        <fullName evidence="24">Alpha-ketoglutarate-dependent dioxygenase alkB homolog 3</fullName>
        <ecNumber evidence="23">1.14.11.33</ecNumber>
        <ecNumber evidence="22">1.14.11.54</ecNumber>
    </recommendedName>
    <alternativeName>
        <fullName evidence="25">Alkylated DNA repair protein alkB homolog 3</fullName>
    </alternativeName>
</protein>
<comment type="caution">
    <text evidence="28">The sequence shown here is derived from an EMBL/GenBank/DDBJ whole genome shotgun (WGS) entry which is preliminary data.</text>
</comment>
<dbReference type="GO" id="GO:0005737">
    <property type="term" value="C:cytoplasm"/>
    <property type="evidence" value="ECO:0007669"/>
    <property type="project" value="UniProtKB-SubCell"/>
</dbReference>
<dbReference type="FunFam" id="2.60.120.590:FF:000003">
    <property type="entry name" value="alpha-ketoglutarate-dependent dioxygenase alkB homolog 3"/>
    <property type="match status" value="1"/>
</dbReference>
<dbReference type="InterPro" id="IPR037151">
    <property type="entry name" value="AlkB-like_sf"/>
</dbReference>
<dbReference type="PANTHER" id="PTHR31212">
    <property type="entry name" value="ALPHA-KETOGLUTARATE-DEPENDENT DIOXYGENASE ALKB HOMOLOG 3"/>
    <property type="match status" value="1"/>
</dbReference>
<comment type="catalytic activity">
    <reaction evidence="18">
        <text>a 3,N(4)-etheno-2'-deoxycytidine in single-stranded DNA + 2-oxoglutarate + O2 + H2O = a 2'-deoxycytidine in single-stranded DNA + glyoxal + succinate + CO2</text>
        <dbReference type="Rhea" id="RHEA:70471"/>
        <dbReference type="Rhea" id="RHEA-COMP:12846"/>
        <dbReference type="Rhea" id="RHEA-COMP:17906"/>
        <dbReference type="ChEBI" id="CHEBI:15377"/>
        <dbReference type="ChEBI" id="CHEBI:15379"/>
        <dbReference type="ChEBI" id="CHEBI:16526"/>
        <dbReference type="ChEBI" id="CHEBI:16810"/>
        <dbReference type="ChEBI" id="CHEBI:30031"/>
        <dbReference type="ChEBI" id="CHEBI:34779"/>
        <dbReference type="ChEBI" id="CHEBI:85452"/>
        <dbReference type="ChEBI" id="CHEBI:189585"/>
    </reaction>
    <physiologicalReaction direction="left-to-right" evidence="18">
        <dbReference type="Rhea" id="RHEA:70472"/>
    </physiologicalReaction>
</comment>
<reference evidence="28 29" key="1">
    <citation type="submission" date="2024-11" db="EMBL/GenBank/DDBJ databases">
        <title>Chromosome-level genome assembly of the freshwater bivalve Anodonta woodiana.</title>
        <authorList>
            <person name="Chen X."/>
        </authorList>
    </citation>
    <scope>NUCLEOTIDE SEQUENCE [LARGE SCALE GENOMIC DNA]</scope>
    <source>
        <strain evidence="28">MN2024</strain>
        <tissue evidence="28">Gills</tissue>
    </source>
</reference>
<evidence type="ECO:0000256" key="25">
    <source>
        <dbReference type="ARBA" id="ARBA00077988"/>
    </source>
</evidence>
<evidence type="ECO:0000256" key="12">
    <source>
        <dbReference type="ARBA" id="ARBA00023204"/>
    </source>
</evidence>
<evidence type="ECO:0000256" key="11">
    <source>
        <dbReference type="ARBA" id="ARBA00023097"/>
    </source>
</evidence>
<dbReference type="GO" id="GO:0046872">
    <property type="term" value="F:metal ion binding"/>
    <property type="evidence" value="ECO:0007669"/>
    <property type="project" value="UniProtKB-KW"/>
</dbReference>
<keyword evidence="29" id="KW-1185">Reference proteome</keyword>
<dbReference type="AlphaFoldDB" id="A0ABD3XCD8"/>
<evidence type="ECO:0000256" key="16">
    <source>
        <dbReference type="ARBA" id="ARBA00051010"/>
    </source>
</evidence>
<evidence type="ECO:0000256" key="7">
    <source>
        <dbReference type="ARBA" id="ARBA00022843"/>
    </source>
</evidence>
<evidence type="ECO:0000256" key="26">
    <source>
        <dbReference type="SAM" id="MobiDB-lite"/>
    </source>
</evidence>
<evidence type="ECO:0000256" key="17">
    <source>
        <dbReference type="ARBA" id="ARBA00051165"/>
    </source>
</evidence>
<evidence type="ECO:0000256" key="21">
    <source>
        <dbReference type="ARBA" id="ARBA00064884"/>
    </source>
</evidence>
<dbReference type="InterPro" id="IPR027450">
    <property type="entry name" value="AlkB-like"/>
</dbReference>
<keyword evidence="12" id="KW-0234">DNA repair</keyword>
<evidence type="ECO:0000256" key="24">
    <source>
        <dbReference type="ARBA" id="ARBA00071421"/>
    </source>
</evidence>
<dbReference type="GO" id="GO:0035516">
    <property type="term" value="F:broad specificity oxidative DNA demethylase activity"/>
    <property type="evidence" value="ECO:0007669"/>
    <property type="project" value="UniProtKB-EC"/>
</dbReference>
<evidence type="ECO:0000256" key="2">
    <source>
        <dbReference type="ARBA" id="ARBA00004123"/>
    </source>
</evidence>
<dbReference type="EC" id="1.14.11.33" evidence="23"/>
<evidence type="ECO:0000256" key="15">
    <source>
        <dbReference type="ARBA" id="ARBA00050870"/>
    </source>
</evidence>
<comment type="subcellular location">
    <subcellularLocation>
        <location evidence="3">Cytoplasm</location>
    </subcellularLocation>
    <subcellularLocation>
        <location evidence="2">Nucleus</location>
    </subcellularLocation>
</comment>
<evidence type="ECO:0000256" key="13">
    <source>
        <dbReference type="ARBA" id="ARBA00023242"/>
    </source>
</evidence>
<dbReference type="EMBL" id="JBJQND010000003">
    <property type="protein sequence ID" value="KAL3882523.1"/>
    <property type="molecule type" value="Genomic_DNA"/>
</dbReference>
<dbReference type="PROSITE" id="PS51471">
    <property type="entry name" value="FE2OG_OXY"/>
    <property type="match status" value="1"/>
</dbReference>
<evidence type="ECO:0000256" key="8">
    <source>
        <dbReference type="ARBA" id="ARBA00022964"/>
    </source>
</evidence>
<dbReference type="GO" id="GO:0006281">
    <property type="term" value="P:DNA repair"/>
    <property type="evidence" value="ECO:0007669"/>
    <property type="project" value="UniProtKB-KW"/>
</dbReference>
<evidence type="ECO:0000256" key="18">
    <source>
        <dbReference type="ARBA" id="ARBA00052597"/>
    </source>
</evidence>
<name>A0ABD3XCD8_SINWO</name>
<organism evidence="28 29">
    <name type="scientific">Sinanodonta woodiana</name>
    <name type="common">Chinese pond mussel</name>
    <name type="synonym">Anodonta woodiana</name>
    <dbReference type="NCBI Taxonomy" id="1069815"/>
    <lineage>
        <taxon>Eukaryota</taxon>
        <taxon>Metazoa</taxon>
        <taxon>Spiralia</taxon>
        <taxon>Lophotrochozoa</taxon>
        <taxon>Mollusca</taxon>
        <taxon>Bivalvia</taxon>
        <taxon>Autobranchia</taxon>
        <taxon>Heteroconchia</taxon>
        <taxon>Palaeoheterodonta</taxon>
        <taxon>Unionida</taxon>
        <taxon>Unionoidea</taxon>
        <taxon>Unionidae</taxon>
        <taxon>Unioninae</taxon>
        <taxon>Sinanodonta</taxon>
    </lineage>
</organism>
<keyword evidence="10" id="KW-0408">Iron</keyword>
<evidence type="ECO:0000256" key="22">
    <source>
        <dbReference type="ARBA" id="ARBA00066588"/>
    </source>
</evidence>
<feature type="domain" description="Fe2OG dioxygenase" evidence="27">
    <location>
        <begin position="179"/>
        <end position="285"/>
    </location>
</feature>
<keyword evidence="14" id="KW-0379">Hydroxylation</keyword>
<dbReference type="Proteomes" id="UP001634394">
    <property type="component" value="Unassembled WGS sequence"/>
</dbReference>
<dbReference type="Gene3D" id="2.60.120.590">
    <property type="entry name" value="Alpha-ketoglutarate-dependent dioxygenase AlkB-like"/>
    <property type="match status" value="1"/>
</dbReference>
<dbReference type="GO" id="GO:0005634">
    <property type="term" value="C:nucleus"/>
    <property type="evidence" value="ECO:0007669"/>
    <property type="project" value="UniProtKB-SubCell"/>
</dbReference>
<accession>A0ABD3XCD8</accession>
<keyword evidence="5" id="KW-0479">Metal-binding</keyword>
<evidence type="ECO:0000256" key="20">
    <source>
        <dbReference type="ARBA" id="ARBA00054625"/>
    </source>
</evidence>
<dbReference type="GO" id="GO:1990930">
    <property type="term" value="F:mRNA N1-methyladenosine dioxygenase activity"/>
    <property type="evidence" value="ECO:0007669"/>
    <property type="project" value="UniProtKB-EC"/>
</dbReference>
<feature type="compositionally biased region" description="Basic and acidic residues" evidence="26">
    <location>
        <begin position="34"/>
        <end position="44"/>
    </location>
</feature>
<keyword evidence="13" id="KW-0539">Nucleus</keyword>
<gene>
    <name evidence="28" type="ORF">ACJMK2_028859</name>
</gene>
<dbReference type="EC" id="1.14.11.54" evidence="22"/>
<keyword evidence="9" id="KW-0560">Oxidoreductase</keyword>
<evidence type="ECO:0000256" key="9">
    <source>
        <dbReference type="ARBA" id="ARBA00023002"/>
    </source>
</evidence>
<evidence type="ECO:0000256" key="1">
    <source>
        <dbReference type="ARBA" id="ARBA00001954"/>
    </source>
</evidence>
<comment type="catalytic activity">
    <reaction evidence="19">
        <text>a methylated nucleobase within DNA + 2-oxoglutarate + O2 = a nucleobase within DNA + formaldehyde + succinate + CO2</text>
        <dbReference type="Rhea" id="RHEA:30299"/>
        <dbReference type="Rhea" id="RHEA-COMP:12192"/>
        <dbReference type="Rhea" id="RHEA-COMP:12193"/>
        <dbReference type="ChEBI" id="CHEBI:15379"/>
        <dbReference type="ChEBI" id="CHEBI:16526"/>
        <dbReference type="ChEBI" id="CHEBI:16810"/>
        <dbReference type="ChEBI" id="CHEBI:16842"/>
        <dbReference type="ChEBI" id="CHEBI:30031"/>
        <dbReference type="ChEBI" id="CHEBI:32875"/>
        <dbReference type="ChEBI" id="CHEBI:64428"/>
        <dbReference type="EC" id="1.14.11.33"/>
    </reaction>
    <physiologicalReaction direction="left-to-right" evidence="19">
        <dbReference type="Rhea" id="RHEA:30300"/>
    </physiologicalReaction>
</comment>
<evidence type="ECO:0000256" key="4">
    <source>
        <dbReference type="ARBA" id="ARBA00022490"/>
    </source>
</evidence>
<keyword evidence="7" id="KW-0832">Ubl conjugation</keyword>
<evidence type="ECO:0000313" key="28">
    <source>
        <dbReference type="EMBL" id="KAL3882523.1"/>
    </source>
</evidence>
<evidence type="ECO:0000256" key="6">
    <source>
        <dbReference type="ARBA" id="ARBA00022763"/>
    </source>
</evidence>
<evidence type="ECO:0000256" key="3">
    <source>
        <dbReference type="ARBA" id="ARBA00004496"/>
    </source>
</evidence>
<feature type="region of interest" description="Disordered" evidence="26">
    <location>
        <begin position="1"/>
        <end position="51"/>
    </location>
</feature>
<evidence type="ECO:0000313" key="29">
    <source>
        <dbReference type="Proteomes" id="UP001634394"/>
    </source>
</evidence>
<comment type="function">
    <text evidence="20">Dioxygenase that mediates demethylation of DNA and RNA containing 1-methyladenosine (m1A). Repairs alkylated DNA containing 1-methyladenosine (m1A) and 3-methylcytosine (m3C) by oxidative demethylation. Has a strong preference for single-stranded DNA. Able to process alkylated m3C within double-stranded regions via its interaction with ASCC3, which promotes DNA unwinding to generate single-stranded substrate needed for ALKBH3. Can repair exocyclic 3,N4-ethenocytosine adducs in single-stranded DNA. Also acts on RNA. Demethylates N(1)-methyladenosine (m1A) RNA, an epigenetic internal modification of messenger RNAs (mRNAs) highly enriched within 5'-untranslated regions (UTRs) and in the vicinity of start codons. Requires molecular oxygen, alpha-ketoglutarate and iron.</text>
</comment>
<proteinExistence type="predicted"/>
<comment type="catalytic activity">
    <reaction evidence="17">
        <text>an N(3)-methyl-2'-deoxycytidine in single-stranded DNA + 2-oxoglutarate + O2 = a 2'-deoxycytidine in single-stranded DNA + formaldehyde + succinate + CO2 + H(+)</text>
        <dbReference type="Rhea" id="RHEA:70435"/>
        <dbReference type="Rhea" id="RHEA-COMP:12846"/>
        <dbReference type="Rhea" id="RHEA-COMP:17894"/>
        <dbReference type="ChEBI" id="CHEBI:15378"/>
        <dbReference type="ChEBI" id="CHEBI:15379"/>
        <dbReference type="ChEBI" id="CHEBI:16526"/>
        <dbReference type="ChEBI" id="CHEBI:16810"/>
        <dbReference type="ChEBI" id="CHEBI:16842"/>
        <dbReference type="ChEBI" id="CHEBI:30031"/>
        <dbReference type="ChEBI" id="CHEBI:85452"/>
        <dbReference type="ChEBI" id="CHEBI:139075"/>
    </reaction>
    <physiologicalReaction direction="left-to-right" evidence="17">
        <dbReference type="Rhea" id="RHEA:70436"/>
    </physiologicalReaction>
</comment>
<comment type="cofactor">
    <cofactor evidence="1">
        <name>Fe(2+)</name>
        <dbReference type="ChEBI" id="CHEBI:29033"/>
    </cofactor>
</comment>
<comment type="subunit">
    <text evidence="21">Interacts with the ASCC complex composed of ASCC1, ASCC2 and ASCC3. Interacts directly with ASCC3, and is thereby recruited to the ASCC complex. Interacts with OTUD4; the interaction is direct. Interacts with USP7 and USP9X.</text>
</comment>
<comment type="catalytic activity">
    <reaction evidence="15">
        <text>an N(1)-methyladenosine in mRNA + 2-oxoglutarate + O2 = an adenosine in mRNA + formaldehyde + succinate + CO2</text>
        <dbReference type="Rhea" id="RHEA:49516"/>
        <dbReference type="Rhea" id="RHEA-COMP:12414"/>
        <dbReference type="Rhea" id="RHEA-COMP:12415"/>
        <dbReference type="ChEBI" id="CHEBI:15379"/>
        <dbReference type="ChEBI" id="CHEBI:16526"/>
        <dbReference type="ChEBI" id="CHEBI:16810"/>
        <dbReference type="ChEBI" id="CHEBI:16842"/>
        <dbReference type="ChEBI" id="CHEBI:30031"/>
        <dbReference type="ChEBI" id="CHEBI:74411"/>
        <dbReference type="ChEBI" id="CHEBI:74491"/>
        <dbReference type="EC" id="1.14.11.54"/>
    </reaction>
</comment>
<keyword evidence="6" id="KW-0227">DNA damage</keyword>
<keyword evidence="8" id="KW-0223">Dioxygenase</keyword>
<evidence type="ECO:0000256" key="14">
    <source>
        <dbReference type="ARBA" id="ARBA00023278"/>
    </source>
</evidence>
<dbReference type="InterPro" id="IPR032854">
    <property type="entry name" value="ALKBH3"/>
</dbReference>
<evidence type="ECO:0000256" key="5">
    <source>
        <dbReference type="ARBA" id="ARBA00022723"/>
    </source>
</evidence>
<dbReference type="PANTHER" id="PTHR31212:SF4">
    <property type="entry name" value="ALPHA-KETOGLUTARATE-DEPENDENT DIOXYGENASE ALKB HOMOLOG 3"/>
    <property type="match status" value="1"/>
</dbReference>
<comment type="catalytic activity">
    <reaction evidence="16">
        <text>an N(1)-methyl-2'-deoxyadenosine in single-stranded DNA + 2-oxoglutarate + O2 = a 2'-deoxyadenosine in single-stranded DNA + formaldehyde + succinate + CO2 + H(+)</text>
        <dbReference type="Rhea" id="RHEA:70447"/>
        <dbReference type="Rhea" id="RHEA-COMP:17895"/>
        <dbReference type="Rhea" id="RHEA-COMP:17896"/>
        <dbReference type="ChEBI" id="CHEBI:15378"/>
        <dbReference type="ChEBI" id="CHEBI:15379"/>
        <dbReference type="ChEBI" id="CHEBI:16526"/>
        <dbReference type="ChEBI" id="CHEBI:16810"/>
        <dbReference type="ChEBI" id="CHEBI:16842"/>
        <dbReference type="ChEBI" id="CHEBI:30031"/>
        <dbReference type="ChEBI" id="CHEBI:90615"/>
        <dbReference type="ChEBI" id="CHEBI:139096"/>
    </reaction>
    <physiologicalReaction direction="left-to-right" evidence="16">
        <dbReference type="Rhea" id="RHEA:70448"/>
    </physiologicalReaction>
</comment>